<gene>
    <name evidence="2" type="ORF">GCM10007103_10560</name>
</gene>
<keyword evidence="1" id="KW-0175">Coiled coil</keyword>
<keyword evidence="3" id="KW-1185">Reference proteome</keyword>
<dbReference type="Proteomes" id="UP000610456">
    <property type="component" value="Unassembled WGS sequence"/>
</dbReference>
<sequence>MSIFSCSIYAQEREFITAKVVKNDSVMENVHVNNVSAKKFSVSNKKGLFFIDARAGDTLVLSHVSTRDFIKFLSEEDFESDLLLIRMEDNANELDEVILNEYSHINVVSVGIVDKKVEILSENERRLRTAGDFKPIHLLGLLGGSLEIDPILNAINGRTKRLKRNIKIEKKENNIALLRNQFSDYMRKTMELSDEEILQLINFAVEEPNFQIIVDSENEEQLKLFLHDTWFKFQKLRS</sequence>
<accession>A0A918SB99</accession>
<name>A0A918SB99_9FLAO</name>
<dbReference type="EMBL" id="BMXB01000002">
    <property type="protein sequence ID" value="GHA30908.1"/>
    <property type="molecule type" value="Genomic_DNA"/>
</dbReference>
<proteinExistence type="predicted"/>
<evidence type="ECO:0000313" key="2">
    <source>
        <dbReference type="EMBL" id="GHA30908.1"/>
    </source>
</evidence>
<evidence type="ECO:0000256" key="1">
    <source>
        <dbReference type="SAM" id="Coils"/>
    </source>
</evidence>
<comment type="caution">
    <text evidence="2">The sequence shown here is derived from an EMBL/GenBank/DDBJ whole genome shotgun (WGS) entry which is preliminary data.</text>
</comment>
<reference evidence="2" key="2">
    <citation type="submission" date="2020-09" db="EMBL/GenBank/DDBJ databases">
        <authorList>
            <person name="Sun Q."/>
            <person name="Kim S."/>
        </authorList>
    </citation>
    <scope>NUCLEOTIDE SEQUENCE</scope>
    <source>
        <strain evidence="2">KCTC 12719</strain>
    </source>
</reference>
<evidence type="ECO:0000313" key="3">
    <source>
        <dbReference type="Proteomes" id="UP000610456"/>
    </source>
</evidence>
<protein>
    <recommendedName>
        <fullName evidence="4">CarboxypepD_reg-like domain-containing protein</fullName>
    </recommendedName>
</protein>
<evidence type="ECO:0008006" key="4">
    <source>
        <dbReference type="Google" id="ProtNLM"/>
    </source>
</evidence>
<dbReference type="AlphaFoldDB" id="A0A918SB99"/>
<reference evidence="2" key="1">
    <citation type="journal article" date="2014" name="Int. J. Syst. Evol. Microbiol.">
        <title>Complete genome sequence of Corynebacterium casei LMG S-19264T (=DSM 44701T), isolated from a smear-ripened cheese.</title>
        <authorList>
            <consortium name="US DOE Joint Genome Institute (JGI-PGF)"/>
            <person name="Walter F."/>
            <person name="Albersmeier A."/>
            <person name="Kalinowski J."/>
            <person name="Ruckert C."/>
        </authorList>
    </citation>
    <scope>NUCLEOTIDE SEQUENCE</scope>
    <source>
        <strain evidence="2">KCTC 12719</strain>
    </source>
</reference>
<feature type="coiled-coil region" evidence="1">
    <location>
        <begin position="152"/>
        <end position="188"/>
    </location>
</feature>
<organism evidence="2 3">
    <name type="scientific">Salinimicrobium marinum</name>
    <dbReference type="NCBI Taxonomy" id="680283"/>
    <lineage>
        <taxon>Bacteria</taxon>
        <taxon>Pseudomonadati</taxon>
        <taxon>Bacteroidota</taxon>
        <taxon>Flavobacteriia</taxon>
        <taxon>Flavobacteriales</taxon>
        <taxon>Flavobacteriaceae</taxon>
        <taxon>Salinimicrobium</taxon>
    </lineage>
</organism>